<feature type="compositionally biased region" description="Low complexity" evidence="2">
    <location>
        <begin position="507"/>
        <end position="526"/>
    </location>
</feature>
<proteinExistence type="predicted"/>
<evidence type="ECO:0000259" key="3">
    <source>
        <dbReference type="PROSITE" id="PS50157"/>
    </source>
</evidence>
<evidence type="ECO:0000256" key="1">
    <source>
        <dbReference type="PROSITE-ProRule" id="PRU00042"/>
    </source>
</evidence>
<keyword evidence="1" id="KW-0862">Zinc</keyword>
<dbReference type="PROSITE" id="PS50157">
    <property type="entry name" value="ZINC_FINGER_C2H2_2"/>
    <property type="match status" value="2"/>
</dbReference>
<feature type="compositionally biased region" description="Polar residues" evidence="2">
    <location>
        <begin position="396"/>
        <end position="410"/>
    </location>
</feature>
<feature type="region of interest" description="Disordered" evidence="2">
    <location>
        <begin position="329"/>
        <end position="383"/>
    </location>
</feature>
<protein>
    <recommendedName>
        <fullName evidence="3">C2H2-type domain-containing protein</fullName>
    </recommendedName>
</protein>
<organism evidence="4 5">
    <name type="scientific">Immersiella caudata</name>
    <dbReference type="NCBI Taxonomy" id="314043"/>
    <lineage>
        <taxon>Eukaryota</taxon>
        <taxon>Fungi</taxon>
        <taxon>Dikarya</taxon>
        <taxon>Ascomycota</taxon>
        <taxon>Pezizomycotina</taxon>
        <taxon>Sordariomycetes</taxon>
        <taxon>Sordariomycetidae</taxon>
        <taxon>Sordariales</taxon>
        <taxon>Lasiosphaeriaceae</taxon>
        <taxon>Immersiella</taxon>
    </lineage>
</organism>
<keyword evidence="5" id="KW-1185">Reference proteome</keyword>
<comment type="caution">
    <text evidence="4">The sequence shown here is derived from an EMBL/GenBank/DDBJ whole genome shotgun (WGS) entry which is preliminary data.</text>
</comment>
<feature type="region of interest" description="Disordered" evidence="2">
    <location>
        <begin position="95"/>
        <end position="116"/>
    </location>
</feature>
<reference evidence="4" key="1">
    <citation type="submission" date="2023-06" db="EMBL/GenBank/DDBJ databases">
        <title>Genome-scale phylogeny and comparative genomics of the fungal order Sordariales.</title>
        <authorList>
            <consortium name="Lawrence Berkeley National Laboratory"/>
            <person name="Hensen N."/>
            <person name="Bonometti L."/>
            <person name="Westerberg I."/>
            <person name="Brannstrom I.O."/>
            <person name="Guillou S."/>
            <person name="Cros-Aarteil S."/>
            <person name="Calhoun S."/>
            <person name="Haridas S."/>
            <person name="Kuo A."/>
            <person name="Mondo S."/>
            <person name="Pangilinan J."/>
            <person name="Riley R."/>
            <person name="Labutti K."/>
            <person name="Andreopoulos B."/>
            <person name="Lipzen A."/>
            <person name="Chen C."/>
            <person name="Yanf M."/>
            <person name="Daum C."/>
            <person name="Ng V."/>
            <person name="Clum A."/>
            <person name="Steindorff A."/>
            <person name="Ohm R."/>
            <person name="Martin F."/>
            <person name="Silar P."/>
            <person name="Natvig D."/>
            <person name="Lalanne C."/>
            <person name="Gautier V."/>
            <person name="Ament-Velasquez S.L."/>
            <person name="Kruys A."/>
            <person name="Hutchinson M.I."/>
            <person name="Powell A.J."/>
            <person name="Barry K."/>
            <person name="Miller A.N."/>
            <person name="Grigoriev I.V."/>
            <person name="Debuchy R."/>
            <person name="Gladieux P."/>
            <person name="Thoren M.H."/>
            <person name="Johannesson H."/>
        </authorList>
    </citation>
    <scope>NUCLEOTIDE SEQUENCE</scope>
    <source>
        <strain evidence="4">CBS 606.72</strain>
    </source>
</reference>
<feature type="region of interest" description="Disordered" evidence="2">
    <location>
        <begin position="1"/>
        <end position="66"/>
    </location>
</feature>
<feature type="compositionally biased region" description="Basic and acidic residues" evidence="2">
    <location>
        <begin position="527"/>
        <end position="544"/>
    </location>
</feature>
<feature type="domain" description="C2H2-type" evidence="3">
    <location>
        <begin position="127"/>
        <end position="155"/>
    </location>
</feature>
<dbReference type="SUPFAM" id="SSF57667">
    <property type="entry name" value="beta-beta-alpha zinc fingers"/>
    <property type="match status" value="1"/>
</dbReference>
<accession>A0AA39TN53</accession>
<feature type="compositionally biased region" description="Polar residues" evidence="2">
    <location>
        <begin position="466"/>
        <end position="492"/>
    </location>
</feature>
<dbReference type="InterPro" id="IPR036236">
    <property type="entry name" value="Znf_C2H2_sf"/>
</dbReference>
<dbReference type="EMBL" id="JAULSU010000007">
    <property type="protein sequence ID" value="KAK0611196.1"/>
    <property type="molecule type" value="Genomic_DNA"/>
</dbReference>
<dbReference type="Proteomes" id="UP001175000">
    <property type="component" value="Unassembled WGS sequence"/>
</dbReference>
<dbReference type="GO" id="GO:0008270">
    <property type="term" value="F:zinc ion binding"/>
    <property type="evidence" value="ECO:0007669"/>
    <property type="project" value="UniProtKB-KW"/>
</dbReference>
<dbReference type="SMART" id="SM00355">
    <property type="entry name" value="ZnF_C2H2"/>
    <property type="match status" value="4"/>
</dbReference>
<keyword evidence="1" id="KW-0863">Zinc-finger</keyword>
<feature type="region of interest" description="Disordered" evidence="2">
    <location>
        <begin position="396"/>
        <end position="545"/>
    </location>
</feature>
<dbReference type="Gene3D" id="3.30.160.60">
    <property type="entry name" value="Classic Zinc Finger"/>
    <property type="match status" value="1"/>
</dbReference>
<dbReference type="InterPro" id="IPR013087">
    <property type="entry name" value="Znf_C2H2_type"/>
</dbReference>
<keyword evidence="1" id="KW-0479">Metal-binding</keyword>
<feature type="compositionally biased region" description="Low complexity" evidence="2">
    <location>
        <begin position="650"/>
        <end position="662"/>
    </location>
</feature>
<evidence type="ECO:0000256" key="2">
    <source>
        <dbReference type="SAM" id="MobiDB-lite"/>
    </source>
</evidence>
<feature type="compositionally biased region" description="Basic and acidic residues" evidence="2">
    <location>
        <begin position="449"/>
        <end position="461"/>
    </location>
</feature>
<feature type="domain" description="C2H2-type" evidence="3">
    <location>
        <begin position="156"/>
        <end position="184"/>
    </location>
</feature>
<gene>
    <name evidence="4" type="ORF">B0T14DRAFT_323557</name>
</gene>
<dbReference type="PANTHER" id="PTHR38166">
    <property type="entry name" value="C2H2-TYPE DOMAIN-CONTAINING PROTEIN-RELATED"/>
    <property type="match status" value="1"/>
</dbReference>
<sequence length="984" mass="108795">MEARPQECPSSAGEAAGTLPEEGAVGWEPGSIKPGLSVRTATERLSGIRDKTVGVHPSGSQRSRDSAFSWLSDSTRLSRAESVFSVVTPRLSRSPCRQSSIDSEPISAISPGDPEQLKDSLDPANRYFCTFCDRSFGSKEDWRAHETISHGHSKSYCCRECGACYSLLTSLSAHLQQAHGGDSLPPHTSIPEPSGAIRTWGCGFCAIPIYSHSAYLDHIAGHFDDGKELFQWHHLSVIKALLHQTGLRDSWERLVQEHEAAQGVRFTWDSRTGLILQNILERFLIGKDDPREFAGFAYHTAQVKAETIATGKYTTDGRVSLVRAAPGLHDPALANRTPVPFQQDPTKNAGGTASQDSASKSAANETSVSFSSRNAKKSTHPAEKVKVMVKIEETAADQSNLAPNPATQRSLLGVPRDSSKQGSLRRVGSDWNLALPRGSPRPGNVNDGEITRPRTALEMRPARPSVNITTKGHDNSGPTSLLPTPSELTPDSHTVCEEWLSLTKPKTTNSTRSGRSPSGSSFGKSSHTIDPRYPDHSPTDERSDATISEPDLWINLQDKSDSTRALAHALHQTLDGLMKHLWITYNRDWDALVNKCVGDQAGSNNQGGDFASRGGAQGSTPYCPPNRGLMPNIRRPFPDEREEDDDVEGNRPPSSQSRNSSSAPKRYACPFRKHDPVTYNIHDHDICALRSWESVSRMKEHLYRKHCKVHCQRCKQVFRKQSELAAHAMRPESCRLREGNGPADISAQQELQLKSKKYASRYQSEEEKWREVYRLLFPSEHIPSPYPELAPDIRPPSAESHNAFTFQHFLVVEMPQFFRQTAESHYGRRIDDHDHLTLTMESINVIMTEAVTKAFQEWEARGNPVPRHVTPHSLVQDSSVNPSPNMPIATPDPTYSDMSQPDIGHHEMGQFGPQSLLVSDFQPQPPPQAYSGWAPGDQLSLYGLDPVPQMPLPGDPGYVGAFPLDEQSFNLNPFQPGPSYGPWM</sequence>
<evidence type="ECO:0000313" key="5">
    <source>
        <dbReference type="Proteomes" id="UP001175000"/>
    </source>
</evidence>
<evidence type="ECO:0000313" key="4">
    <source>
        <dbReference type="EMBL" id="KAK0611196.1"/>
    </source>
</evidence>
<feature type="compositionally biased region" description="Polar residues" evidence="2">
    <location>
        <begin position="343"/>
        <end position="373"/>
    </location>
</feature>
<name>A0AA39TN53_9PEZI</name>
<dbReference type="PROSITE" id="PS00028">
    <property type="entry name" value="ZINC_FINGER_C2H2_1"/>
    <property type="match status" value="2"/>
</dbReference>
<dbReference type="PANTHER" id="PTHR38166:SF1">
    <property type="entry name" value="C2H2-TYPE DOMAIN-CONTAINING PROTEIN"/>
    <property type="match status" value="1"/>
</dbReference>
<dbReference type="AlphaFoldDB" id="A0AA39TN53"/>
<feature type="region of interest" description="Disordered" evidence="2">
    <location>
        <begin position="607"/>
        <end position="667"/>
    </location>
</feature>